<keyword evidence="2" id="KW-0732">Signal</keyword>
<reference evidence="3" key="1">
    <citation type="journal article" date="2021" name="Sci. Adv.">
        <title>The American lobster genome reveals insights on longevity, neural, and immune adaptations.</title>
        <authorList>
            <person name="Polinski J.M."/>
            <person name="Zimin A.V."/>
            <person name="Clark K.F."/>
            <person name="Kohn A.B."/>
            <person name="Sadowski N."/>
            <person name="Timp W."/>
            <person name="Ptitsyn A."/>
            <person name="Khanna P."/>
            <person name="Romanova D.Y."/>
            <person name="Williams P."/>
            <person name="Greenwood S.J."/>
            <person name="Moroz L.L."/>
            <person name="Walt D.R."/>
            <person name="Bodnar A.G."/>
        </authorList>
    </citation>
    <scope>NUCLEOTIDE SEQUENCE</scope>
    <source>
        <strain evidence="3">GMGI-L3</strain>
    </source>
</reference>
<feature type="chain" id="PRO_5035274382" evidence="2">
    <location>
        <begin position="28"/>
        <end position="185"/>
    </location>
</feature>
<comment type="caution">
    <text evidence="3">The sequence shown here is derived from an EMBL/GenBank/DDBJ whole genome shotgun (WGS) entry which is preliminary data.</text>
</comment>
<feature type="region of interest" description="Disordered" evidence="1">
    <location>
        <begin position="157"/>
        <end position="185"/>
    </location>
</feature>
<gene>
    <name evidence="3" type="ORF">Hamer_G022398</name>
</gene>
<keyword evidence="4" id="KW-1185">Reference proteome</keyword>
<evidence type="ECO:0000313" key="3">
    <source>
        <dbReference type="EMBL" id="KAG7175470.1"/>
    </source>
</evidence>
<evidence type="ECO:0000313" key="4">
    <source>
        <dbReference type="Proteomes" id="UP000747542"/>
    </source>
</evidence>
<organism evidence="3 4">
    <name type="scientific">Homarus americanus</name>
    <name type="common">American lobster</name>
    <dbReference type="NCBI Taxonomy" id="6706"/>
    <lineage>
        <taxon>Eukaryota</taxon>
        <taxon>Metazoa</taxon>
        <taxon>Ecdysozoa</taxon>
        <taxon>Arthropoda</taxon>
        <taxon>Crustacea</taxon>
        <taxon>Multicrustacea</taxon>
        <taxon>Malacostraca</taxon>
        <taxon>Eumalacostraca</taxon>
        <taxon>Eucarida</taxon>
        <taxon>Decapoda</taxon>
        <taxon>Pleocyemata</taxon>
        <taxon>Astacidea</taxon>
        <taxon>Nephropoidea</taxon>
        <taxon>Nephropidae</taxon>
        <taxon>Homarus</taxon>
    </lineage>
</organism>
<protein>
    <submittedName>
        <fullName evidence="3">Uncharacterized protein</fullName>
    </submittedName>
</protein>
<feature type="signal peptide" evidence="2">
    <location>
        <begin position="1"/>
        <end position="27"/>
    </location>
</feature>
<name>A0A8J5TJ03_HOMAM</name>
<dbReference type="Proteomes" id="UP000747542">
    <property type="component" value="Unassembled WGS sequence"/>
</dbReference>
<sequence>MPPCRRRPRLAIAAAAILVAAAAATAAAPLTDPQQWRVAGGGGSLATHCNPTATQGNNVLNLQQTGFRCDGSAFWDPEKLIHLRDSPPPPPVIVPGRPNTSWGYPGGAWLCAAVGGARTAGQLRGVSSPPPPPLLHGGPATLPTVVWRPSLHNSALPSTSPTVALIDPSTPPTSLRAPVSRPFLQ</sequence>
<dbReference type="EMBL" id="JAHLQT010006025">
    <property type="protein sequence ID" value="KAG7175470.1"/>
    <property type="molecule type" value="Genomic_DNA"/>
</dbReference>
<proteinExistence type="predicted"/>
<evidence type="ECO:0000256" key="2">
    <source>
        <dbReference type="SAM" id="SignalP"/>
    </source>
</evidence>
<dbReference type="AlphaFoldDB" id="A0A8J5TJ03"/>
<accession>A0A8J5TJ03</accession>
<evidence type="ECO:0000256" key="1">
    <source>
        <dbReference type="SAM" id="MobiDB-lite"/>
    </source>
</evidence>